<dbReference type="EMBL" id="JAKOGI010002310">
    <property type="protein sequence ID" value="KAJ8422283.1"/>
    <property type="molecule type" value="Genomic_DNA"/>
</dbReference>
<keyword evidence="4" id="KW-1185">Reference proteome</keyword>
<feature type="region of interest" description="Disordered" evidence="1">
    <location>
        <begin position="75"/>
        <end position="161"/>
    </location>
</feature>
<name>A0A9Q1GMH4_9CARY</name>
<feature type="compositionally biased region" description="Polar residues" evidence="1">
    <location>
        <begin position="96"/>
        <end position="125"/>
    </location>
</feature>
<dbReference type="EMBL" id="JAKOGI010002357">
    <property type="protein sequence ID" value="KAJ8422174.1"/>
    <property type="molecule type" value="Genomic_DNA"/>
</dbReference>
<gene>
    <name evidence="2" type="ORF">Cgig2_000380</name>
    <name evidence="3" type="ORF">Cgig2_025792</name>
</gene>
<comment type="caution">
    <text evidence="2">The sequence shown here is derived from an EMBL/GenBank/DDBJ whole genome shotgun (WGS) entry which is preliminary data.</text>
</comment>
<feature type="compositionally biased region" description="Low complexity" evidence="1">
    <location>
        <begin position="129"/>
        <end position="145"/>
    </location>
</feature>
<evidence type="ECO:0000313" key="4">
    <source>
        <dbReference type="Proteomes" id="UP001153076"/>
    </source>
</evidence>
<feature type="region of interest" description="Disordered" evidence="1">
    <location>
        <begin position="1"/>
        <end position="62"/>
    </location>
</feature>
<evidence type="ECO:0000313" key="2">
    <source>
        <dbReference type="EMBL" id="KAJ8422174.1"/>
    </source>
</evidence>
<reference evidence="2" key="1">
    <citation type="submission" date="2022-04" db="EMBL/GenBank/DDBJ databases">
        <title>Carnegiea gigantea Genome sequencing and assembly v2.</title>
        <authorList>
            <person name="Copetti D."/>
            <person name="Sanderson M.J."/>
            <person name="Burquez A."/>
            <person name="Wojciechowski M.F."/>
        </authorList>
    </citation>
    <scope>NUCLEOTIDE SEQUENCE</scope>
    <source>
        <strain evidence="2">SGP5-SGP5p</strain>
        <tissue evidence="2">Aerial part</tissue>
    </source>
</reference>
<sequence>MLSPRNWGNNDKPRRLESEDGMMMAGNGGGGYQGGSSNFAARTPELGFSGLGMDDSGGKRGEAQIQGANCEMGELAPYPSLGPSSTNPLDDPVSLCTINSPAGSPSHIESNVTKLIEPNATSPIPQMSPDPSTTFSSSLSGSTAPESGPNAELGSAVSQGELASHTGSSCMHISVIMFDPFSL</sequence>
<dbReference type="AlphaFoldDB" id="A0A9Q1GMH4"/>
<evidence type="ECO:0000256" key="1">
    <source>
        <dbReference type="SAM" id="MobiDB-lite"/>
    </source>
</evidence>
<organism evidence="2 4">
    <name type="scientific">Carnegiea gigantea</name>
    <dbReference type="NCBI Taxonomy" id="171969"/>
    <lineage>
        <taxon>Eukaryota</taxon>
        <taxon>Viridiplantae</taxon>
        <taxon>Streptophyta</taxon>
        <taxon>Embryophyta</taxon>
        <taxon>Tracheophyta</taxon>
        <taxon>Spermatophyta</taxon>
        <taxon>Magnoliopsida</taxon>
        <taxon>eudicotyledons</taxon>
        <taxon>Gunneridae</taxon>
        <taxon>Pentapetalae</taxon>
        <taxon>Caryophyllales</taxon>
        <taxon>Cactineae</taxon>
        <taxon>Cactaceae</taxon>
        <taxon>Cactoideae</taxon>
        <taxon>Echinocereeae</taxon>
        <taxon>Carnegiea</taxon>
    </lineage>
</organism>
<proteinExistence type="predicted"/>
<dbReference type="Proteomes" id="UP001153076">
    <property type="component" value="Unassembled WGS sequence"/>
</dbReference>
<accession>A0A9Q1GMH4</accession>
<evidence type="ECO:0000313" key="3">
    <source>
        <dbReference type="EMBL" id="KAJ8422283.1"/>
    </source>
</evidence>
<protein>
    <submittedName>
        <fullName evidence="2">Uncharacterized protein</fullName>
    </submittedName>
</protein>